<name>A0ABR2FXX0_9ROSI</name>
<reference evidence="2 3" key="1">
    <citation type="journal article" date="2024" name="G3 (Bethesda)">
        <title>Genome assembly of Hibiscus sabdariffa L. provides insights into metabolisms of medicinal natural products.</title>
        <authorList>
            <person name="Kim T."/>
        </authorList>
    </citation>
    <scope>NUCLEOTIDE SEQUENCE [LARGE SCALE GENOMIC DNA]</scope>
    <source>
        <strain evidence="2">TK-2024</strain>
        <tissue evidence="2">Old leaves</tissue>
    </source>
</reference>
<organism evidence="2 3">
    <name type="scientific">Hibiscus sabdariffa</name>
    <name type="common">roselle</name>
    <dbReference type="NCBI Taxonomy" id="183260"/>
    <lineage>
        <taxon>Eukaryota</taxon>
        <taxon>Viridiplantae</taxon>
        <taxon>Streptophyta</taxon>
        <taxon>Embryophyta</taxon>
        <taxon>Tracheophyta</taxon>
        <taxon>Spermatophyta</taxon>
        <taxon>Magnoliopsida</taxon>
        <taxon>eudicotyledons</taxon>
        <taxon>Gunneridae</taxon>
        <taxon>Pentapetalae</taxon>
        <taxon>rosids</taxon>
        <taxon>malvids</taxon>
        <taxon>Malvales</taxon>
        <taxon>Malvaceae</taxon>
        <taxon>Malvoideae</taxon>
        <taxon>Hibiscus</taxon>
    </lineage>
</organism>
<comment type="caution">
    <text evidence="2">The sequence shown here is derived from an EMBL/GenBank/DDBJ whole genome shotgun (WGS) entry which is preliminary data.</text>
</comment>
<evidence type="ECO:0000313" key="2">
    <source>
        <dbReference type="EMBL" id="KAK8588942.1"/>
    </source>
</evidence>
<protein>
    <submittedName>
        <fullName evidence="2">Uncharacterized protein</fullName>
    </submittedName>
</protein>
<feature type="region of interest" description="Disordered" evidence="1">
    <location>
        <begin position="1"/>
        <end position="37"/>
    </location>
</feature>
<feature type="compositionally biased region" description="Basic and acidic residues" evidence="1">
    <location>
        <begin position="1"/>
        <end position="20"/>
    </location>
</feature>
<sequence length="89" mass="10258">MEASKGKEEALAQQTSERDANLWWDTPPDQLNPQEQEEHDSLYAELLNGLYRTRTAAVVLRTEVYELLWQSGVLNALGICQLMCFSKKW</sequence>
<evidence type="ECO:0000256" key="1">
    <source>
        <dbReference type="SAM" id="MobiDB-lite"/>
    </source>
</evidence>
<proteinExistence type="predicted"/>
<keyword evidence="3" id="KW-1185">Reference proteome</keyword>
<dbReference type="Proteomes" id="UP001472677">
    <property type="component" value="Unassembled WGS sequence"/>
</dbReference>
<gene>
    <name evidence="2" type="ORF">V6N12_023352</name>
</gene>
<evidence type="ECO:0000313" key="3">
    <source>
        <dbReference type="Proteomes" id="UP001472677"/>
    </source>
</evidence>
<dbReference type="EMBL" id="JBBPBM010000004">
    <property type="protein sequence ID" value="KAK8588942.1"/>
    <property type="molecule type" value="Genomic_DNA"/>
</dbReference>
<accession>A0ABR2FXX0</accession>